<name>A0A402CSS9_9BACT</name>
<evidence type="ECO:0000313" key="1">
    <source>
        <dbReference type="EMBL" id="BDI30967.1"/>
    </source>
</evidence>
<reference evidence="1 2" key="1">
    <citation type="journal article" date="2019" name="Int. J. Syst. Evol. Microbiol.">
        <title>Capsulimonas corticalis gen. nov., sp. nov., an aerobic capsulated bacterium, of a novel bacterial order, Capsulimonadales ord. nov., of the class Armatimonadia of the phylum Armatimonadetes.</title>
        <authorList>
            <person name="Li J."/>
            <person name="Kudo C."/>
            <person name="Tonouchi A."/>
        </authorList>
    </citation>
    <scope>NUCLEOTIDE SEQUENCE [LARGE SCALE GENOMIC DNA]</scope>
    <source>
        <strain evidence="1 2">AX-7</strain>
    </source>
</reference>
<sequence>MTYYIRYVLTDEKPITLSEIVPVVEAHSSDYHMDGDTISFTNEPIGIVEINAPGDGVFEDDIALLKEFAEQKQSKDMLLTELQRAKSMLTIQVVFMLEHDAIFEALDPLLDWLLANRAGLLVDEGGYFQNASGDLE</sequence>
<proteinExistence type="predicted"/>
<gene>
    <name evidence="1" type="ORF">CCAX7_30180</name>
</gene>
<dbReference type="KEGG" id="ccot:CCAX7_30180"/>
<accession>A0A402CSS9</accession>
<organism evidence="1 2">
    <name type="scientific">Capsulimonas corticalis</name>
    <dbReference type="NCBI Taxonomy" id="2219043"/>
    <lineage>
        <taxon>Bacteria</taxon>
        <taxon>Bacillati</taxon>
        <taxon>Armatimonadota</taxon>
        <taxon>Armatimonadia</taxon>
        <taxon>Capsulimonadales</taxon>
        <taxon>Capsulimonadaceae</taxon>
        <taxon>Capsulimonas</taxon>
    </lineage>
</organism>
<dbReference type="AlphaFoldDB" id="A0A402CSS9"/>
<dbReference type="EMBL" id="AP025739">
    <property type="protein sequence ID" value="BDI30967.1"/>
    <property type="molecule type" value="Genomic_DNA"/>
</dbReference>
<keyword evidence="2" id="KW-1185">Reference proteome</keyword>
<dbReference type="Proteomes" id="UP000287394">
    <property type="component" value="Chromosome"/>
</dbReference>
<dbReference type="OrthoDB" id="9786632at2"/>
<evidence type="ECO:0000313" key="2">
    <source>
        <dbReference type="Proteomes" id="UP000287394"/>
    </source>
</evidence>
<protein>
    <submittedName>
        <fullName evidence="1">Uncharacterized protein</fullName>
    </submittedName>
</protein>